<accession>A0A023X068</accession>
<dbReference type="KEGG" id="rrd:RradSPS_0450"/>
<keyword evidence="1" id="KW-0812">Transmembrane</keyword>
<feature type="transmembrane region" description="Helical" evidence="1">
    <location>
        <begin position="105"/>
        <end position="123"/>
    </location>
</feature>
<name>A0A023X068_RUBRA</name>
<sequence length="166" mass="17699">MAGSLSRREGRRALTFFGALAALVALLLVYDTSSEQIVQSLGVLAGAGFLSYFLLSKVRPDSEAQDEIRGRDALILLLAIVAGVMVYPFAAAFVVDFVPELVREFLGGLMVGAGLGGIIWRAASYKGSYGRSLKIISFTLGTIVLLVVGAYVLIEYVLGPLIRVLV</sequence>
<dbReference type="RefSeq" id="WP_143533821.1">
    <property type="nucleotide sequence ID" value="NZ_CP007514.1"/>
</dbReference>
<reference evidence="3" key="2">
    <citation type="submission" date="2023-11" db="EMBL/GenBank/DDBJ databases">
        <title>MicrobeMod: A computational toolkit for identifying prokaryotic methylation and restriction-modification with nanopore sequencing.</title>
        <authorList>
            <person name="Crits-Christoph A."/>
            <person name="Kang S.C."/>
            <person name="Lee H."/>
            <person name="Ostrov N."/>
        </authorList>
    </citation>
    <scope>NUCLEOTIDE SEQUENCE</scope>
    <source>
        <strain evidence="3">ATCC 51242</strain>
    </source>
</reference>
<evidence type="ECO:0000313" key="3">
    <source>
        <dbReference type="EMBL" id="MDX5893149.1"/>
    </source>
</evidence>
<keyword evidence="1" id="KW-0472">Membrane</keyword>
<feature type="transmembrane region" description="Helical" evidence="1">
    <location>
        <begin position="12"/>
        <end position="30"/>
    </location>
</feature>
<organism evidence="2 4">
    <name type="scientific">Rubrobacter radiotolerans</name>
    <name type="common">Arthrobacter radiotolerans</name>
    <dbReference type="NCBI Taxonomy" id="42256"/>
    <lineage>
        <taxon>Bacteria</taxon>
        <taxon>Bacillati</taxon>
        <taxon>Actinomycetota</taxon>
        <taxon>Rubrobacteria</taxon>
        <taxon>Rubrobacterales</taxon>
        <taxon>Rubrobacteraceae</taxon>
        <taxon>Rubrobacter</taxon>
    </lineage>
</organism>
<evidence type="ECO:0000313" key="4">
    <source>
        <dbReference type="Proteomes" id="UP000025229"/>
    </source>
</evidence>
<evidence type="ECO:0000313" key="2">
    <source>
        <dbReference type="EMBL" id="AHY45733.1"/>
    </source>
</evidence>
<protein>
    <submittedName>
        <fullName evidence="2">Uncharacterized protein</fullName>
    </submittedName>
</protein>
<reference evidence="2 4" key="1">
    <citation type="submission" date="2014-03" db="EMBL/GenBank/DDBJ databases">
        <title>Complete genome sequence of the Radio-Resistant Rubrobacter radiotolerans RSPS-4.</title>
        <authorList>
            <person name="Egas C.C."/>
            <person name="Barroso C.C."/>
            <person name="Froufe H.J.C."/>
            <person name="Pacheco J.J."/>
            <person name="Albuquerque L.L."/>
            <person name="da Costa M.M.S."/>
        </authorList>
    </citation>
    <scope>NUCLEOTIDE SEQUENCE [LARGE SCALE GENOMIC DNA]</scope>
    <source>
        <strain evidence="2 4">RSPS-4</strain>
    </source>
</reference>
<dbReference type="EMBL" id="CP007514">
    <property type="protein sequence ID" value="AHY45733.1"/>
    <property type="molecule type" value="Genomic_DNA"/>
</dbReference>
<dbReference type="STRING" id="42256.RradSPS_0450"/>
<dbReference type="Proteomes" id="UP001281130">
    <property type="component" value="Unassembled WGS sequence"/>
</dbReference>
<dbReference type="HOGENOM" id="CLU_1601464_0_0_11"/>
<proteinExistence type="predicted"/>
<feature type="transmembrane region" description="Helical" evidence="1">
    <location>
        <begin position="36"/>
        <end position="55"/>
    </location>
</feature>
<dbReference type="AlphaFoldDB" id="A0A023X068"/>
<feature type="transmembrane region" description="Helical" evidence="1">
    <location>
        <begin position="135"/>
        <end position="154"/>
    </location>
</feature>
<dbReference type="Proteomes" id="UP000025229">
    <property type="component" value="Chromosome"/>
</dbReference>
<gene>
    <name evidence="2" type="ORF">RradSPS_0450</name>
    <name evidence="3" type="ORF">SIL72_03795</name>
</gene>
<keyword evidence="1" id="KW-1133">Transmembrane helix</keyword>
<feature type="transmembrane region" description="Helical" evidence="1">
    <location>
        <begin position="75"/>
        <end position="99"/>
    </location>
</feature>
<dbReference type="EMBL" id="JAWXXX010000001">
    <property type="protein sequence ID" value="MDX5893149.1"/>
    <property type="molecule type" value="Genomic_DNA"/>
</dbReference>
<evidence type="ECO:0000256" key="1">
    <source>
        <dbReference type="SAM" id="Phobius"/>
    </source>
</evidence>
<keyword evidence="4" id="KW-1185">Reference proteome</keyword>